<sequence>MHYFHDDLGVQKSYGTDQLEFDHMRHTGQPRDEIQPAQVQEKQLLTDLISLYEQVTNLMDEGLAVDVSTWTSAKLSTPSPTAFLEKLAAHSLDRISSYIDYLYLTDFLFMVLCVTIIETNKASKTPEKDKQRPEKLVFQRQEIYFSTASRQTKQMHGYERRIPYHKMITLQFFILTDVKPAGVATLSGTTVPKKTLKMTSSNQKLVKSPMRWVRVPTSGNRELVTSDGVKIEKLDTGSMLPTSMVQSPFTEHVLYILLTVSLRVECEDFTPISIKDLNSSFEIFMEARKLGLGTILTQTLEGEEKIITHIPSLLT</sequence>
<keyword evidence="2" id="KW-1185">Reference proteome</keyword>
<dbReference type="AlphaFoldDB" id="A0A8K1LSX3"/>
<dbReference type="EMBL" id="SWJQ01000023">
    <property type="protein sequence ID" value="TRZ25655.1"/>
    <property type="molecule type" value="Genomic_DNA"/>
</dbReference>
<organism evidence="1 2">
    <name type="scientific">Zosterops borbonicus</name>
    <dbReference type="NCBI Taxonomy" id="364589"/>
    <lineage>
        <taxon>Eukaryota</taxon>
        <taxon>Metazoa</taxon>
        <taxon>Chordata</taxon>
        <taxon>Craniata</taxon>
        <taxon>Vertebrata</taxon>
        <taxon>Euteleostomi</taxon>
        <taxon>Archelosauria</taxon>
        <taxon>Archosauria</taxon>
        <taxon>Dinosauria</taxon>
        <taxon>Saurischia</taxon>
        <taxon>Theropoda</taxon>
        <taxon>Coelurosauria</taxon>
        <taxon>Aves</taxon>
        <taxon>Neognathae</taxon>
        <taxon>Neoaves</taxon>
        <taxon>Telluraves</taxon>
        <taxon>Australaves</taxon>
        <taxon>Passeriformes</taxon>
        <taxon>Sylvioidea</taxon>
        <taxon>Zosteropidae</taxon>
        <taxon>Zosterops</taxon>
    </lineage>
</organism>
<name>A0A8K1LSX3_9PASS</name>
<dbReference type="OrthoDB" id="425619at2759"/>
<reference evidence="1" key="1">
    <citation type="submission" date="2019-04" db="EMBL/GenBank/DDBJ databases">
        <title>Genome assembly of Zosterops borbonicus 15179.</title>
        <authorList>
            <person name="Leroy T."/>
            <person name="Anselmetti Y."/>
            <person name="Tilak M.-K."/>
            <person name="Nabholz B."/>
        </authorList>
    </citation>
    <scope>NUCLEOTIDE SEQUENCE</scope>
    <source>
        <strain evidence="1">HGM_15179</strain>
        <tissue evidence="1">Muscle</tissue>
    </source>
</reference>
<gene>
    <name evidence="1" type="ORF">HGM15179_001466</name>
</gene>
<dbReference type="Proteomes" id="UP000796761">
    <property type="component" value="Unassembled WGS sequence"/>
</dbReference>
<proteinExistence type="predicted"/>
<comment type="caution">
    <text evidence="1">The sequence shown here is derived from an EMBL/GenBank/DDBJ whole genome shotgun (WGS) entry which is preliminary data.</text>
</comment>
<accession>A0A8K1LSX3</accession>
<evidence type="ECO:0000313" key="2">
    <source>
        <dbReference type="Proteomes" id="UP000796761"/>
    </source>
</evidence>
<protein>
    <submittedName>
        <fullName evidence="1">Uncharacterized protein</fullName>
    </submittedName>
</protein>
<evidence type="ECO:0000313" key="1">
    <source>
        <dbReference type="EMBL" id="TRZ25655.1"/>
    </source>
</evidence>